<dbReference type="EMBL" id="JAKGSI010000001">
    <property type="protein sequence ID" value="MCF4005679.1"/>
    <property type="molecule type" value="Genomic_DNA"/>
</dbReference>
<protein>
    <submittedName>
        <fullName evidence="1">Uncharacterized protein</fullName>
    </submittedName>
</protein>
<reference evidence="1" key="1">
    <citation type="submission" date="2022-01" db="EMBL/GenBank/DDBJ databases">
        <title>Corynebacterium sp. nov isolated from isolated from the feces of the greater white-fronted geese (Anser albifrons) at Poyang Lake, PR China.</title>
        <authorList>
            <person name="Liu Q."/>
        </authorList>
    </citation>
    <scope>NUCLEOTIDE SEQUENCE</scope>
    <source>
        <strain evidence="1">JCM 32435</strain>
    </source>
</reference>
<dbReference type="AlphaFoldDB" id="A0A9X1QLY2"/>
<dbReference type="RefSeq" id="WP_236117487.1">
    <property type="nucleotide sequence ID" value="NZ_JAKGSI010000001.1"/>
</dbReference>
<accession>A0A9X1QLY2</accession>
<keyword evidence="2" id="KW-1185">Reference proteome</keyword>
<evidence type="ECO:0000313" key="1">
    <source>
        <dbReference type="EMBL" id="MCF4005679.1"/>
    </source>
</evidence>
<proteinExistence type="predicted"/>
<evidence type="ECO:0000313" key="2">
    <source>
        <dbReference type="Proteomes" id="UP001139336"/>
    </source>
</evidence>
<comment type="caution">
    <text evidence="1">The sequence shown here is derived from an EMBL/GenBank/DDBJ whole genome shotgun (WGS) entry which is preliminary data.</text>
</comment>
<sequence length="83" mass="9319">MIKYGDSYTAEDMLALLKKARSSLNEAIEALDAAEKIDGPEIRENELLGTMCFTNELGPLYSFMVDDLDDLICKTEEIVAKKR</sequence>
<gene>
    <name evidence="1" type="ORF">L1O03_00580</name>
</gene>
<name>A0A9X1QLY2_9CORY</name>
<dbReference type="Proteomes" id="UP001139336">
    <property type="component" value="Unassembled WGS sequence"/>
</dbReference>
<organism evidence="1 2">
    <name type="scientific">Corynebacterium uropygiale</name>
    <dbReference type="NCBI Taxonomy" id="1775911"/>
    <lineage>
        <taxon>Bacteria</taxon>
        <taxon>Bacillati</taxon>
        <taxon>Actinomycetota</taxon>
        <taxon>Actinomycetes</taxon>
        <taxon>Mycobacteriales</taxon>
        <taxon>Corynebacteriaceae</taxon>
        <taxon>Corynebacterium</taxon>
    </lineage>
</organism>